<organism evidence="2 3">
    <name type="scientific">Porcisia hertigi</name>
    <dbReference type="NCBI Taxonomy" id="2761500"/>
    <lineage>
        <taxon>Eukaryota</taxon>
        <taxon>Discoba</taxon>
        <taxon>Euglenozoa</taxon>
        <taxon>Kinetoplastea</taxon>
        <taxon>Metakinetoplastina</taxon>
        <taxon>Trypanosomatida</taxon>
        <taxon>Trypanosomatidae</taxon>
        <taxon>Leishmaniinae</taxon>
        <taxon>Porcisia</taxon>
    </lineage>
</organism>
<evidence type="ECO:0000313" key="2">
    <source>
        <dbReference type="EMBL" id="KAG5490018.1"/>
    </source>
</evidence>
<dbReference type="OrthoDB" id="273065at2759"/>
<proteinExistence type="predicted"/>
<feature type="region of interest" description="Disordered" evidence="1">
    <location>
        <begin position="19"/>
        <end position="82"/>
    </location>
</feature>
<accession>A0A836I913</accession>
<dbReference type="RefSeq" id="XP_067752346.1">
    <property type="nucleotide sequence ID" value="XM_067896189.1"/>
</dbReference>
<sequence>MRRLARLQSGLCHIAPRLSDSLHSSPCVRPTSSSCEGHHSPASMPKKAPPASSGTLLHKAPTAGDNSGGSGTRQQQQQQHMHPMELLSRVFQQHPPALRLHRELTIALTEGDSARAADLASVLASTIQRFAGAQHSQSIEIDAPSAVSERTEPVSQSDIPAAGVEDVEEALEKTRQELAQQAAMHVRSNVSRGEDAGTSLSASAGAGELPFWRDPEQLCITVLESAFETEVLSGESQDTLTPAGNRAAEYEAEQVRVLDSYLEKEALRWKAQKAAIAKVILDVTRFLGLTPEDLQAAEGISTSPSATAAAVGEQKLNVLRHTNLVIRGEVPSSSPPPPPSSGMASESVEAELHVLEERMSSLGQPLTPMEVRMARYELQMNRSKMRYVVGVHRELQLALDHSAALQRALVQRNTPTVMFSTGTEVFMAEVIRALNEGASAYSASVTAAGGELSVSSVKAREVVESPVLPFTFMLKCSLWFTTPPTSC</sequence>
<reference evidence="2 3" key="1">
    <citation type="submission" date="2021-02" db="EMBL/GenBank/DDBJ databases">
        <title>Porcisia hertigi Genome sequencing and assembly.</title>
        <authorList>
            <person name="Almutairi H."/>
            <person name="Gatherer D."/>
        </authorList>
    </citation>
    <scope>NUCLEOTIDE SEQUENCE [LARGE SCALE GENOMIC DNA]</scope>
    <source>
        <strain evidence="2 3">C119</strain>
    </source>
</reference>
<dbReference type="KEGG" id="phet:94286266"/>
<name>A0A836I913_9TRYP</name>
<dbReference type="Proteomes" id="UP000674318">
    <property type="component" value="Unassembled WGS sequence"/>
</dbReference>
<comment type="caution">
    <text evidence="2">The sequence shown here is derived from an EMBL/GenBank/DDBJ whole genome shotgun (WGS) entry which is preliminary data.</text>
</comment>
<evidence type="ECO:0000256" key="1">
    <source>
        <dbReference type="SAM" id="MobiDB-lite"/>
    </source>
</evidence>
<dbReference type="GeneID" id="94286266"/>
<protein>
    <submittedName>
        <fullName evidence="2">Uncharacterized protein</fullName>
    </submittedName>
</protein>
<evidence type="ECO:0000313" key="3">
    <source>
        <dbReference type="Proteomes" id="UP000674318"/>
    </source>
</evidence>
<feature type="compositionally biased region" description="Low complexity" evidence="1">
    <location>
        <begin position="40"/>
        <end position="53"/>
    </location>
</feature>
<gene>
    <name evidence="2" type="ORF">JKF63_00137</name>
</gene>
<feature type="region of interest" description="Disordered" evidence="1">
    <location>
        <begin position="328"/>
        <end position="348"/>
    </location>
</feature>
<keyword evidence="3" id="KW-1185">Reference proteome</keyword>
<dbReference type="AlphaFoldDB" id="A0A836I913"/>
<dbReference type="EMBL" id="JAFJZO010000036">
    <property type="protein sequence ID" value="KAG5490018.1"/>
    <property type="molecule type" value="Genomic_DNA"/>
</dbReference>